<protein>
    <submittedName>
        <fullName evidence="1">Uncharacterized protein</fullName>
    </submittedName>
</protein>
<accession>A0A974DL80</accession>
<dbReference type="Proteomes" id="UP000694892">
    <property type="component" value="Chromosome 2S"/>
</dbReference>
<proteinExistence type="predicted"/>
<reference evidence="2" key="1">
    <citation type="journal article" date="2016" name="Nature">
        <title>Genome evolution in the allotetraploid frog Xenopus laevis.</title>
        <authorList>
            <person name="Session A.M."/>
            <person name="Uno Y."/>
            <person name="Kwon T."/>
            <person name="Chapman J.A."/>
            <person name="Toyoda A."/>
            <person name="Takahashi S."/>
            <person name="Fukui A."/>
            <person name="Hikosaka A."/>
            <person name="Suzuki A."/>
            <person name="Kondo M."/>
            <person name="van Heeringen S.J."/>
            <person name="Quigley I."/>
            <person name="Heinz S."/>
            <person name="Ogino H."/>
            <person name="Ochi H."/>
            <person name="Hellsten U."/>
            <person name="Lyons J.B."/>
            <person name="Simakov O."/>
            <person name="Putnam N."/>
            <person name="Stites J."/>
            <person name="Kuroki Y."/>
            <person name="Tanaka T."/>
            <person name="Michiue T."/>
            <person name="Watanabe M."/>
            <person name="Bogdanovic O."/>
            <person name="Lister R."/>
            <person name="Georgiou G."/>
            <person name="Paranjpe S.S."/>
            <person name="van Kruijsbergen I."/>
            <person name="Shu S."/>
            <person name="Carlson J."/>
            <person name="Kinoshita T."/>
            <person name="Ohta Y."/>
            <person name="Mawaribuchi S."/>
            <person name="Jenkins J."/>
            <person name="Grimwood J."/>
            <person name="Schmutz J."/>
            <person name="Mitros T."/>
            <person name="Mozaffari S.V."/>
            <person name="Suzuki Y."/>
            <person name="Haramoto Y."/>
            <person name="Yamamoto T.S."/>
            <person name="Takagi C."/>
            <person name="Heald R."/>
            <person name="Miller K."/>
            <person name="Haudenschild C."/>
            <person name="Kitzman J."/>
            <person name="Nakayama T."/>
            <person name="Izutsu Y."/>
            <person name="Robert J."/>
            <person name="Fortriede J."/>
            <person name="Burns K."/>
            <person name="Lotay V."/>
            <person name="Karimi K."/>
            <person name="Yasuoka Y."/>
            <person name="Dichmann D.S."/>
            <person name="Flajnik M.F."/>
            <person name="Houston D.W."/>
            <person name="Shendure J."/>
            <person name="DuPasquier L."/>
            <person name="Vize P.D."/>
            <person name="Zorn A.M."/>
            <person name="Ito M."/>
            <person name="Marcotte E.M."/>
            <person name="Wallingford J.B."/>
            <person name="Ito Y."/>
            <person name="Asashima M."/>
            <person name="Ueno N."/>
            <person name="Matsuda Y."/>
            <person name="Veenstra G.J."/>
            <person name="Fujiyama A."/>
            <person name="Harland R.M."/>
            <person name="Taira M."/>
            <person name="Rokhsar D.S."/>
        </authorList>
    </citation>
    <scope>NUCLEOTIDE SEQUENCE [LARGE SCALE GENOMIC DNA]</scope>
    <source>
        <strain evidence="2">J</strain>
    </source>
</reference>
<name>A0A974DL80_XENLA</name>
<dbReference type="AlphaFoldDB" id="A0A974DL80"/>
<organism evidence="1 2">
    <name type="scientific">Xenopus laevis</name>
    <name type="common">African clawed frog</name>
    <dbReference type="NCBI Taxonomy" id="8355"/>
    <lineage>
        <taxon>Eukaryota</taxon>
        <taxon>Metazoa</taxon>
        <taxon>Chordata</taxon>
        <taxon>Craniata</taxon>
        <taxon>Vertebrata</taxon>
        <taxon>Euteleostomi</taxon>
        <taxon>Amphibia</taxon>
        <taxon>Batrachia</taxon>
        <taxon>Anura</taxon>
        <taxon>Pipoidea</taxon>
        <taxon>Pipidae</taxon>
        <taxon>Xenopodinae</taxon>
        <taxon>Xenopus</taxon>
        <taxon>Xenopus</taxon>
    </lineage>
</organism>
<sequence>MRVWIPLPVCYPAGVKRVVHLEVNLKFKTGVTDSGVTTLHCPPPQRLQRGPVHCSSTFLPTCSITSLSPGHLC</sequence>
<evidence type="ECO:0000313" key="2">
    <source>
        <dbReference type="Proteomes" id="UP000694892"/>
    </source>
</evidence>
<gene>
    <name evidence="1" type="ORF">XELAEV_18015805mg</name>
</gene>
<evidence type="ECO:0000313" key="1">
    <source>
        <dbReference type="EMBL" id="OCT92742.1"/>
    </source>
</evidence>
<dbReference type="EMBL" id="CM004469">
    <property type="protein sequence ID" value="OCT92742.1"/>
    <property type="molecule type" value="Genomic_DNA"/>
</dbReference>